<feature type="domain" description="SF4 helicase" evidence="14">
    <location>
        <begin position="178"/>
        <end position="461"/>
    </location>
</feature>
<sequence>MNNPMPEERVPPQNLEAEQNLLGALLIDQDAVLKVIDRLQPESFYLPAHQNIYQAVQNLAAQNKKIDLLTVAEELKQKNALPEGGRAYLADLANTVVTPAHAGEYAEIVERNYVMRSIIEAGHGMASEAYQPDGNPDEIVESAQKMVFELAQRNIKQGFQHLRVPLDIAYDDLTRKSANPEAGGLLTGYDELDQITGGLQNANMIVIAARPSVGKTALALNIAANVALKRSVPVGIFSLEMSQEELATRLLTTDAKLNAHSIKTGNLSTDDQKKLSQSLANLSNAPIYIDDSPNTILQIQTKARRLKIEKDIQLIVVDFLTLITSTAGRQESRYLEVSNWARALKNLAKELNIPVIVIAQLNREVEKHSFGFSSSGENKSSSRGSRPPRMSDLRDSGEIEQVADVVLLIHRLSYQEYDNAGGPEDNTVQLIVAKNRNGPTGKAELVFLKAFTRFERKERTSVPLDVQI</sequence>
<dbReference type="NCBIfam" id="TIGR00665">
    <property type="entry name" value="DnaB"/>
    <property type="match status" value="1"/>
</dbReference>
<evidence type="ECO:0000256" key="3">
    <source>
        <dbReference type="ARBA" id="ARBA00022705"/>
    </source>
</evidence>
<evidence type="ECO:0000256" key="13">
    <source>
        <dbReference type="SAM" id="MobiDB-lite"/>
    </source>
</evidence>
<dbReference type="PANTHER" id="PTHR30153:SF2">
    <property type="entry name" value="REPLICATIVE DNA HELICASE"/>
    <property type="match status" value="1"/>
</dbReference>
<dbReference type="Gene3D" id="1.10.860.10">
    <property type="entry name" value="DNAb Helicase, Chain A"/>
    <property type="match status" value="1"/>
</dbReference>
<dbReference type="SUPFAM" id="SSF52540">
    <property type="entry name" value="P-loop containing nucleoside triphosphate hydrolases"/>
    <property type="match status" value="1"/>
</dbReference>
<evidence type="ECO:0000256" key="2">
    <source>
        <dbReference type="ARBA" id="ARBA00022515"/>
    </source>
</evidence>
<proteinExistence type="inferred from homology"/>
<evidence type="ECO:0000256" key="6">
    <source>
        <dbReference type="ARBA" id="ARBA00022806"/>
    </source>
</evidence>
<name>A0A388TAA1_TERA1</name>
<evidence type="ECO:0000256" key="4">
    <source>
        <dbReference type="ARBA" id="ARBA00022741"/>
    </source>
</evidence>
<dbReference type="Pfam" id="PF00772">
    <property type="entry name" value="DnaB"/>
    <property type="match status" value="1"/>
</dbReference>
<evidence type="ECO:0000256" key="8">
    <source>
        <dbReference type="ARBA" id="ARBA00023125"/>
    </source>
</evidence>
<evidence type="ECO:0000259" key="14">
    <source>
        <dbReference type="PROSITE" id="PS51199"/>
    </source>
</evidence>
<evidence type="ECO:0000256" key="10">
    <source>
        <dbReference type="ARBA" id="ARBA00048954"/>
    </source>
</evidence>
<keyword evidence="16" id="KW-1185">Reference proteome</keyword>
<dbReference type="EMBL" id="BGZN01000007">
    <property type="protein sequence ID" value="GBR73199.1"/>
    <property type="molecule type" value="Genomic_DNA"/>
</dbReference>
<evidence type="ECO:0000256" key="11">
    <source>
        <dbReference type="NCBIfam" id="TIGR00665"/>
    </source>
</evidence>
<keyword evidence="3 12" id="KW-0235">DNA replication</keyword>
<dbReference type="GO" id="GO:1990077">
    <property type="term" value="C:primosome complex"/>
    <property type="evidence" value="ECO:0007669"/>
    <property type="project" value="UniProtKB-UniRule"/>
</dbReference>
<dbReference type="GO" id="GO:0005524">
    <property type="term" value="F:ATP binding"/>
    <property type="evidence" value="ECO:0007669"/>
    <property type="project" value="UniProtKB-UniRule"/>
</dbReference>
<comment type="function">
    <text evidence="12">The main replicative DNA helicase, it participates in initiation and elongation during chromosome replication. Travels ahead of the DNA replisome, separating dsDNA into templates for DNA synthesis. A processive ATP-dependent 5'-3' DNA helicase it has DNA-dependent ATPase activity.</text>
</comment>
<comment type="similarity">
    <text evidence="1 12">Belongs to the helicase family. DnaB subfamily.</text>
</comment>
<feature type="compositionally biased region" description="Low complexity" evidence="13">
    <location>
        <begin position="370"/>
        <end position="388"/>
    </location>
</feature>
<dbReference type="Pfam" id="PF03796">
    <property type="entry name" value="DnaB_C"/>
    <property type="match status" value="1"/>
</dbReference>
<dbReference type="Proteomes" id="UP000269352">
    <property type="component" value="Unassembled WGS sequence"/>
</dbReference>
<keyword evidence="4 12" id="KW-0547">Nucleotide-binding</keyword>
<feature type="region of interest" description="Disordered" evidence="13">
    <location>
        <begin position="370"/>
        <end position="394"/>
    </location>
</feature>
<dbReference type="InterPro" id="IPR027417">
    <property type="entry name" value="P-loop_NTPase"/>
</dbReference>
<comment type="caution">
    <text evidence="15">The sequence shown here is derived from an EMBL/GenBank/DDBJ whole genome shotgun (WGS) entry which is preliminary data.</text>
</comment>
<keyword evidence="2 12" id="KW-0639">Primosome</keyword>
<dbReference type="InterPro" id="IPR007692">
    <property type="entry name" value="DNA_helicase_DnaB"/>
</dbReference>
<dbReference type="PROSITE" id="PS51199">
    <property type="entry name" value="SF4_HELICASE"/>
    <property type="match status" value="1"/>
</dbReference>
<dbReference type="InterPro" id="IPR007694">
    <property type="entry name" value="DNA_helicase_DnaB-like_C"/>
</dbReference>
<dbReference type="GO" id="GO:0006269">
    <property type="term" value="P:DNA replication, synthesis of primer"/>
    <property type="evidence" value="ECO:0007669"/>
    <property type="project" value="UniProtKB-UniRule"/>
</dbReference>
<dbReference type="GO" id="GO:0003677">
    <property type="term" value="F:DNA binding"/>
    <property type="evidence" value="ECO:0007669"/>
    <property type="project" value="UniProtKB-UniRule"/>
</dbReference>
<dbReference type="InterPro" id="IPR036185">
    <property type="entry name" value="DNA_heli_DnaB-like_N_sf"/>
</dbReference>
<comment type="catalytic activity">
    <reaction evidence="10 12">
        <text>ATP + H2O = ADP + phosphate + H(+)</text>
        <dbReference type="Rhea" id="RHEA:13065"/>
        <dbReference type="ChEBI" id="CHEBI:15377"/>
        <dbReference type="ChEBI" id="CHEBI:15378"/>
        <dbReference type="ChEBI" id="CHEBI:30616"/>
        <dbReference type="ChEBI" id="CHEBI:43474"/>
        <dbReference type="ChEBI" id="CHEBI:456216"/>
        <dbReference type="EC" id="5.6.2.3"/>
    </reaction>
</comment>
<keyword evidence="5 12" id="KW-0378">Hydrolase</keyword>
<dbReference type="InterPro" id="IPR007693">
    <property type="entry name" value="DNA_helicase_DnaB-like_N"/>
</dbReference>
<evidence type="ECO:0000256" key="5">
    <source>
        <dbReference type="ARBA" id="ARBA00022801"/>
    </source>
</evidence>
<dbReference type="CDD" id="cd00984">
    <property type="entry name" value="DnaB_C"/>
    <property type="match status" value="1"/>
</dbReference>
<dbReference type="PANTHER" id="PTHR30153">
    <property type="entry name" value="REPLICATIVE DNA HELICASE DNAB"/>
    <property type="match status" value="1"/>
</dbReference>
<dbReference type="GO" id="GO:0043139">
    <property type="term" value="F:5'-3' DNA helicase activity"/>
    <property type="evidence" value="ECO:0007669"/>
    <property type="project" value="UniProtKB-EC"/>
</dbReference>
<dbReference type="InterPro" id="IPR016136">
    <property type="entry name" value="DNA_helicase_N/primase_C"/>
</dbReference>
<dbReference type="GO" id="GO:0016887">
    <property type="term" value="F:ATP hydrolysis activity"/>
    <property type="evidence" value="ECO:0007669"/>
    <property type="project" value="RHEA"/>
</dbReference>
<dbReference type="AlphaFoldDB" id="A0A388TAA1"/>
<keyword evidence="9" id="KW-0413">Isomerase</keyword>
<dbReference type="EC" id="5.6.2.3" evidence="11 12"/>
<keyword evidence="7 12" id="KW-0067">ATP-binding</keyword>
<keyword evidence="6 12" id="KW-0347">Helicase</keyword>
<evidence type="ECO:0000313" key="16">
    <source>
        <dbReference type="Proteomes" id="UP000269352"/>
    </source>
</evidence>
<gene>
    <name evidence="15" type="primary">dnaC</name>
    <name evidence="15" type="ORF">NO1_0622</name>
</gene>
<dbReference type="GO" id="GO:0005829">
    <property type="term" value="C:cytosol"/>
    <property type="evidence" value="ECO:0007669"/>
    <property type="project" value="TreeGrafter"/>
</dbReference>
<dbReference type="FunFam" id="1.10.860.10:FF:000001">
    <property type="entry name" value="Replicative DNA helicase"/>
    <property type="match status" value="1"/>
</dbReference>
<evidence type="ECO:0000256" key="12">
    <source>
        <dbReference type="RuleBase" id="RU362085"/>
    </source>
</evidence>
<keyword evidence="8 12" id="KW-0238">DNA-binding</keyword>
<evidence type="ECO:0000313" key="15">
    <source>
        <dbReference type="EMBL" id="GBR73199.1"/>
    </source>
</evidence>
<evidence type="ECO:0000256" key="9">
    <source>
        <dbReference type="ARBA" id="ARBA00023235"/>
    </source>
</evidence>
<dbReference type="SUPFAM" id="SSF48024">
    <property type="entry name" value="N-terminal domain of DnaB helicase"/>
    <property type="match status" value="1"/>
</dbReference>
<dbReference type="Gene3D" id="3.40.50.300">
    <property type="entry name" value="P-loop containing nucleotide triphosphate hydrolases"/>
    <property type="match status" value="1"/>
</dbReference>
<organism evidence="15 16">
    <name type="scientific">Termititenax aidoneus</name>
    <dbReference type="NCBI Taxonomy" id="2218524"/>
    <lineage>
        <taxon>Bacteria</taxon>
        <taxon>Bacillati</taxon>
        <taxon>Candidatus Margulisiibacteriota</taxon>
        <taxon>Candidatus Termititenacia</taxon>
        <taxon>Candidatus Termititenacales</taxon>
        <taxon>Candidatus Termititenacaceae</taxon>
        <taxon>Candidatus Termititenax</taxon>
    </lineage>
</organism>
<accession>A0A388TAA1</accession>
<protein>
    <recommendedName>
        <fullName evidence="11 12">Replicative DNA helicase</fullName>
        <ecNumber evidence="11 12">5.6.2.3</ecNumber>
    </recommendedName>
</protein>
<evidence type="ECO:0000256" key="1">
    <source>
        <dbReference type="ARBA" id="ARBA00008428"/>
    </source>
</evidence>
<evidence type="ECO:0000256" key="7">
    <source>
        <dbReference type="ARBA" id="ARBA00022840"/>
    </source>
</evidence>
<reference evidence="15 16" key="1">
    <citation type="journal article" date="2019" name="ISME J.">
        <title>Genome analyses of uncultured TG2/ZB3 bacteria in 'Margulisbacteria' specifically attached to ectosymbiotic spirochetes of protists in the termite gut.</title>
        <authorList>
            <person name="Utami Y.D."/>
            <person name="Kuwahara H."/>
            <person name="Igai K."/>
            <person name="Murakami T."/>
            <person name="Sugaya K."/>
            <person name="Morikawa T."/>
            <person name="Nagura Y."/>
            <person name="Yuki M."/>
            <person name="Deevong P."/>
            <person name="Inoue T."/>
            <person name="Kihara K."/>
            <person name="Lo N."/>
            <person name="Yamada A."/>
            <person name="Ohkuma M."/>
            <person name="Hongoh Y."/>
        </authorList>
    </citation>
    <scope>NUCLEOTIDE SEQUENCE [LARGE SCALE GENOMIC DNA]</scope>
    <source>
        <strain evidence="15">NkOx7-01</strain>
    </source>
</reference>